<protein>
    <submittedName>
        <fullName evidence="2">Uncharacterized protein</fullName>
    </submittedName>
</protein>
<keyword evidence="1" id="KW-0472">Membrane</keyword>
<keyword evidence="3" id="KW-1185">Reference proteome</keyword>
<keyword evidence="1" id="KW-0812">Transmembrane</keyword>
<comment type="caution">
    <text evidence="2">The sequence shown here is derived from an EMBL/GenBank/DDBJ whole genome shotgun (WGS) entry which is preliminary data.</text>
</comment>
<feature type="transmembrane region" description="Helical" evidence="1">
    <location>
        <begin position="37"/>
        <end position="68"/>
    </location>
</feature>
<accession>A0A9J6B2C3</accession>
<proteinExistence type="predicted"/>
<evidence type="ECO:0000313" key="2">
    <source>
        <dbReference type="EMBL" id="KAG5630808.1"/>
    </source>
</evidence>
<name>A0A9J6B2C3_SOLCO</name>
<dbReference type="AlphaFoldDB" id="A0A9J6B2C3"/>
<dbReference type="Proteomes" id="UP000824120">
    <property type="component" value="Chromosome 1"/>
</dbReference>
<gene>
    <name evidence="2" type="ORF">H5410_002525</name>
</gene>
<evidence type="ECO:0000313" key="3">
    <source>
        <dbReference type="Proteomes" id="UP000824120"/>
    </source>
</evidence>
<reference evidence="2 3" key="1">
    <citation type="submission" date="2020-09" db="EMBL/GenBank/DDBJ databases">
        <title>De no assembly of potato wild relative species, Solanum commersonii.</title>
        <authorList>
            <person name="Cho K."/>
        </authorList>
    </citation>
    <scope>NUCLEOTIDE SEQUENCE [LARGE SCALE GENOMIC DNA]</scope>
    <source>
        <strain evidence="2">LZ3.2</strain>
        <tissue evidence="2">Leaf</tissue>
    </source>
</reference>
<dbReference type="EMBL" id="JACXVP010000001">
    <property type="protein sequence ID" value="KAG5630808.1"/>
    <property type="molecule type" value="Genomic_DNA"/>
</dbReference>
<sequence>MVDERYLSVASMSSLPVEILLLLDISSIPTIQSRTCLLIKGVAVVLVLTAGFCHLKDIAVVFSVWHILNFPFTS</sequence>
<organism evidence="2 3">
    <name type="scientific">Solanum commersonii</name>
    <name type="common">Commerson's wild potato</name>
    <name type="synonym">Commerson's nightshade</name>
    <dbReference type="NCBI Taxonomy" id="4109"/>
    <lineage>
        <taxon>Eukaryota</taxon>
        <taxon>Viridiplantae</taxon>
        <taxon>Streptophyta</taxon>
        <taxon>Embryophyta</taxon>
        <taxon>Tracheophyta</taxon>
        <taxon>Spermatophyta</taxon>
        <taxon>Magnoliopsida</taxon>
        <taxon>eudicotyledons</taxon>
        <taxon>Gunneridae</taxon>
        <taxon>Pentapetalae</taxon>
        <taxon>asterids</taxon>
        <taxon>lamiids</taxon>
        <taxon>Solanales</taxon>
        <taxon>Solanaceae</taxon>
        <taxon>Solanoideae</taxon>
        <taxon>Solaneae</taxon>
        <taxon>Solanum</taxon>
    </lineage>
</organism>
<evidence type="ECO:0000256" key="1">
    <source>
        <dbReference type="SAM" id="Phobius"/>
    </source>
</evidence>
<keyword evidence="1" id="KW-1133">Transmembrane helix</keyword>